<reference evidence="3 4" key="1">
    <citation type="submission" date="2017-10" db="EMBL/GenBank/DDBJ databases">
        <title>Integration of genomic and chemical information greatly accelerates assignment of the full stereostructure of myelolactone, a potent inhibitor of myeloma from a marine-derived Micromonospora.</title>
        <authorList>
            <person name="Kim M.C."/>
            <person name="Machado H."/>
            <person name="Jensen P.R."/>
            <person name="Fenical W."/>
        </authorList>
    </citation>
    <scope>NUCLEOTIDE SEQUENCE [LARGE SCALE GENOMIC DNA]</scope>
    <source>
        <strain evidence="3 4">CNY-010</strain>
    </source>
</reference>
<dbReference type="Pfam" id="PF12728">
    <property type="entry name" value="HTH_17"/>
    <property type="match status" value="1"/>
</dbReference>
<organism evidence="3 4">
    <name type="scientific">Micromonospora tulbaghiae</name>
    <dbReference type="NCBI Taxonomy" id="479978"/>
    <lineage>
        <taxon>Bacteria</taxon>
        <taxon>Bacillati</taxon>
        <taxon>Actinomycetota</taxon>
        <taxon>Actinomycetes</taxon>
        <taxon>Micromonosporales</taxon>
        <taxon>Micromonosporaceae</taxon>
        <taxon>Micromonospora</taxon>
    </lineage>
</organism>
<gene>
    <name evidence="3" type="ORF">CSH63_32950</name>
</gene>
<feature type="domain" description="Helix-turn-helix" evidence="2">
    <location>
        <begin position="24"/>
        <end position="71"/>
    </location>
</feature>
<dbReference type="KEGG" id="mtua:CSH63_32950"/>
<dbReference type="Proteomes" id="UP000267804">
    <property type="component" value="Chromosome"/>
</dbReference>
<feature type="coiled-coil region" evidence="1">
    <location>
        <begin position="62"/>
        <end position="89"/>
    </location>
</feature>
<evidence type="ECO:0000313" key="3">
    <source>
        <dbReference type="EMBL" id="AYF32164.1"/>
    </source>
</evidence>
<name>A0A386X0K2_9ACTN</name>
<sequence>MYVLFMHEESPASMHTLVEDEPTLSLNDTAEVLGCTRRWVYGLLDAHELASSKVGQNRVVTVSSISAHIDRLRQRADELERQARAEGEHRAGGIRSRATAAAERLRAHLDMNESRA</sequence>
<evidence type="ECO:0000259" key="2">
    <source>
        <dbReference type="Pfam" id="PF12728"/>
    </source>
</evidence>
<proteinExistence type="predicted"/>
<accession>A0A386X0K2</accession>
<evidence type="ECO:0000256" key="1">
    <source>
        <dbReference type="SAM" id="Coils"/>
    </source>
</evidence>
<protein>
    <recommendedName>
        <fullName evidence="2">Helix-turn-helix domain-containing protein</fullName>
    </recommendedName>
</protein>
<dbReference type="InterPro" id="IPR041657">
    <property type="entry name" value="HTH_17"/>
</dbReference>
<keyword evidence="1" id="KW-0175">Coiled coil</keyword>
<dbReference type="AlphaFoldDB" id="A0A386X0K2"/>
<dbReference type="EMBL" id="CP024087">
    <property type="protein sequence ID" value="AYF32164.1"/>
    <property type="molecule type" value="Genomic_DNA"/>
</dbReference>
<evidence type="ECO:0000313" key="4">
    <source>
        <dbReference type="Proteomes" id="UP000267804"/>
    </source>
</evidence>